<protein>
    <submittedName>
        <fullName evidence="1">Uncharacterized protein</fullName>
    </submittedName>
</protein>
<evidence type="ECO:0000313" key="2">
    <source>
        <dbReference type="Proteomes" id="UP000027850"/>
    </source>
</evidence>
<gene>
    <name evidence="1" type="ORF">M091_0650</name>
</gene>
<dbReference type="Proteomes" id="UP000027850">
    <property type="component" value="Unassembled WGS sequence"/>
</dbReference>
<proteinExistence type="predicted"/>
<accession>A0AB34L854</accession>
<comment type="caution">
    <text evidence="1">The sequence shown here is derived from an EMBL/GenBank/DDBJ whole genome shotgun (WGS) entry which is preliminary data.</text>
</comment>
<sequence>MLSMFYNTKIMLFRQMEPRHDPYYLNIGTQQNNLQTGFK</sequence>
<organism evidence="1 2">
    <name type="scientific">Parabacteroides distasonis str. 3776 D15 i</name>
    <dbReference type="NCBI Taxonomy" id="1339342"/>
    <lineage>
        <taxon>Bacteria</taxon>
        <taxon>Pseudomonadati</taxon>
        <taxon>Bacteroidota</taxon>
        <taxon>Bacteroidia</taxon>
        <taxon>Bacteroidales</taxon>
        <taxon>Tannerellaceae</taxon>
        <taxon>Parabacteroides</taxon>
    </lineage>
</organism>
<name>A0AB34L854_PARDI</name>
<dbReference type="AlphaFoldDB" id="A0AB34L854"/>
<reference evidence="1 2" key="1">
    <citation type="submission" date="2014-04" db="EMBL/GenBank/DDBJ databases">
        <authorList>
            <person name="Sears C."/>
            <person name="Carroll K."/>
            <person name="Sack B.R."/>
            <person name="Qadri F."/>
            <person name="Myers L.L."/>
            <person name="Chung G.-T."/>
            <person name="Escheverria P."/>
            <person name="Fraser C.M."/>
            <person name="Sadzewicz L."/>
            <person name="Shefchek K.A."/>
            <person name="Tallon L."/>
            <person name="Das S.P."/>
            <person name="Daugherty S."/>
            <person name="Mongodin E.F."/>
        </authorList>
    </citation>
    <scope>NUCLEOTIDE SEQUENCE [LARGE SCALE GENOMIC DNA]</scope>
    <source>
        <strain evidence="1 2">3776 D15 i</strain>
    </source>
</reference>
<dbReference type="EMBL" id="JNHK01000088">
    <property type="protein sequence ID" value="KDS37491.1"/>
    <property type="molecule type" value="Genomic_DNA"/>
</dbReference>
<evidence type="ECO:0000313" key="1">
    <source>
        <dbReference type="EMBL" id="KDS37491.1"/>
    </source>
</evidence>